<evidence type="ECO:0000313" key="1">
    <source>
        <dbReference type="EMBL" id="AXA25618.1"/>
    </source>
</evidence>
<gene>
    <name evidence="1" type="ORF">C1S65_16400</name>
</gene>
<dbReference type="AlphaFoldDB" id="A0AAD0L7T4"/>
<sequence>MSEFTDTQRLDFMLGNFRKVVVEVLPFGGRDVYVEEGFMGTKTYGAVRLTNPSDQEEEQAKRMAIDLALQVQPWPVSAQPTR</sequence>
<evidence type="ECO:0000313" key="2">
    <source>
        <dbReference type="Proteomes" id="UP000251617"/>
    </source>
</evidence>
<accession>A0AAD0L7T4</accession>
<dbReference type="Proteomes" id="UP000251617">
    <property type="component" value="Chromosome"/>
</dbReference>
<reference evidence="1 2" key="1">
    <citation type="submission" date="2018-06" db="EMBL/GenBank/DDBJ databases">
        <title>The genome of Pseudomonas putida NX-1, a lignin degrader.</title>
        <authorList>
            <person name="Xu Z."/>
        </authorList>
    </citation>
    <scope>NUCLEOTIDE SEQUENCE [LARGE SCALE GENOMIC DNA]</scope>
    <source>
        <strain evidence="1 2">NX-1</strain>
    </source>
</reference>
<organism evidence="1 2">
    <name type="scientific">Pseudomonas putida</name>
    <name type="common">Arthrobacter siderocapsulatus</name>
    <dbReference type="NCBI Taxonomy" id="303"/>
    <lineage>
        <taxon>Bacteria</taxon>
        <taxon>Pseudomonadati</taxon>
        <taxon>Pseudomonadota</taxon>
        <taxon>Gammaproteobacteria</taxon>
        <taxon>Pseudomonadales</taxon>
        <taxon>Pseudomonadaceae</taxon>
        <taxon>Pseudomonas</taxon>
    </lineage>
</organism>
<dbReference type="RefSeq" id="WP_112898591.1">
    <property type="nucleotide sequence ID" value="NZ_CP030750.1"/>
</dbReference>
<protein>
    <submittedName>
        <fullName evidence="1">Uncharacterized protein</fullName>
    </submittedName>
</protein>
<proteinExistence type="predicted"/>
<name>A0AAD0L7T4_PSEPU</name>
<dbReference type="EMBL" id="CP030750">
    <property type="protein sequence ID" value="AXA25618.1"/>
    <property type="molecule type" value="Genomic_DNA"/>
</dbReference>